<accession>A0AAD5Q913</accession>
<dbReference type="EMBL" id="JAKCXM010000243">
    <property type="protein sequence ID" value="KAJ0397642.1"/>
    <property type="molecule type" value="Genomic_DNA"/>
</dbReference>
<dbReference type="AlphaFoldDB" id="A0AAD5Q913"/>
<protein>
    <submittedName>
        <fullName evidence="1">Uncharacterized protein</fullName>
    </submittedName>
</protein>
<comment type="caution">
    <text evidence="1">The sequence shown here is derived from an EMBL/GenBank/DDBJ whole genome shotgun (WGS) entry which is preliminary data.</text>
</comment>
<reference evidence="1" key="1">
    <citation type="submission" date="2021-12" db="EMBL/GenBank/DDBJ databases">
        <title>Prjna785345.</title>
        <authorList>
            <person name="Rujirawat T."/>
            <person name="Krajaejun T."/>
        </authorList>
    </citation>
    <scope>NUCLEOTIDE SEQUENCE</scope>
    <source>
        <strain evidence="1">Pi057C3</strain>
    </source>
</reference>
<dbReference type="Proteomes" id="UP001209570">
    <property type="component" value="Unassembled WGS sequence"/>
</dbReference>
<evidence type="ECO:0000313" key="1">
    <source>
        <dbReference type="EMBL" id="KAJ0397642.1"/>
    </source>
</evidence>
<name>A0AAD5Q913_PYTIN</name>
<sequence>MATKPETEAVVEPVDVESSAELTWKDVVYSQPLALTIRRCDGEIWRVHFAGELISQVIWFYDTPVNETHLVVVGIRVRTNRGATLSVGSLVGVKRVGDGDCIHVLDKLELETISALELDRNLHLFVLQNEEQITTPVVRTFLL</sequence>
<proteinExistence type="predicted"/>
<evidence type="ECO:0000313" key="2">
    <source>
        <dbReference type="Proteomes" id="UP001209570"/>
    </source>
</evidence>
<keyword evidence="2" id="KW-1185">Reference proteome</keyword>
<gene>
    <name evidence="1" type="ORF">P43SY_000166</name>
</gene>
<organism evidence="1 2">
    <name type="scientific">Pythium insidiosum</name>
    <name type="common">Pythiosis disease agent</name>
    <dbReference type="NCBI Taxonomy" id="114742"/>
    <lineage>
        <taxon>Eukaryota</taxon>
        <taxon>Sar</taxon>
        <taxon>Stramenopiles</taxon>
        <taxon>Oomycota</taxon>
        <taxon>Peronosporomycetes</taxon>
        <taxon>Pythiales</taxon>
        <taxon>Pythiaceae</taxon>
        <taxon>Pythium</taxon>
    </lineage>
</organism>